<evidence type="ECO:0000256" key="3">
    <source>
        <dbReference type="SAM" id="SignalP"/>
    </source>
</evidence>
<feature type="signal peptide" evidence="3">
    <location>
        <begin position="1"/>
        <end position="21"/>
    </location>
</feature>
<evidence type="ECO:0000313" key="5">
    <source>
        <dbReference type="EMBL" id="QUD87382.1"/>
    </source>
</evidence>
<dbReference type="Proteomes" id="UP000676409">
    <property type="component" value="Chromosome"/>
</dbReference>
<evidence type="ECO:0000256" key="2">
    <source>
        <dbReference type="ARBA" id="ARBA00038115"/>
    </source>
</evidence>
<name>A0A975FYQ6_9CAUL</name>
<dbReference type="InterPro" id="IPR029058">
    <property type="entry name" value="AB_hydrolase_fold"/>
</dbReference>
<comment type="similarity">
    <text evidence="2">Belongs to the AB hydrolase superfamily. FUS2 hydrolase family.</text>
</comment>
<dbReference type="PANTHER" id="PTHR22946:SF9">
    <property type="entry name" value="POLYKETIDE TRANSFERASE AF380"/>
    <property type="match status" value="1"/>
</dbReference>
<organism evidence="5 6">
    <name type="scientific">Phenylobacterium montanum</name>
    <dbReference type="NCBI Taxonomy" id="2823693"/>
    <lineage>
        <taxon>Bacteria</taxon>
        <taxon>Pseudomonadati</taxon>
        <taxon>Pseudomonadota</taxon>
        <taxon>Alphaproteobacteria</taxon>
        <taxon>Caulobacterales</taxon>
        <taxon>Caulobacteraceae</taxon>
        <taxon>Phenylobacterium</taxon>
    </lineage>
</organism>
<keyword evidence="6" id="KW-1185">Reference proteome</keyword>
<feature type="domain" description="AB hydrolase-1" evidence="4">
    <location>
        <begin position="69"/>
        <end position="280"/>
    </location>
</feature>
<evidence type="ECO:0000313" key="6">
    <source>
        <dbReference type="Proteomes" id="UP000676409"/>
    </source>
</evidence>
<evidence type="ECO:0000259" key="4">
    <source>
        <dbReference type="Pfam" id="PF12697"/>
    </source>
</evidence>
<protein>
    <submittedName>
        <fullName evidence="5">Alpha/beta hydrolase</fullName>
    </submittedName>
</protein>
<dbReference type="SUPFAM" id="SSF53474">
    <property type="entry name" value="alpha/beta-Hydrolases"/>
    <property type="match status" value="1"/>
</dbReference>
<dbReference type="KEGG" id="caul:KCG34_20375"/>
<keyword evidence="1 5" id="KW-0378">Hydrolase</keyword>
<dbReference type="RefSeq" id="WP_211937434.1">
    <property type="nucleotide sequence ID" value="NZ_CP073078.1"/>
</dbReference>
<evidence type="ECO:0000256" key="1">
    <source>
        <dbReference type="ARBA" id="ARBA00022801"/>
    </source>
</evidence>
<dbReference type="InterPro" id="IPR000073">
    <property type="entry name" value="AB_hydrolase_1"/>
</dbReference>
<accession>A0A975FYQ6</accession>
<reference evidence="5" key="1">
    <citation type="submission" date="2021-04" db="EMBL/GenBank/DDBJ databases">
        <title>The complete genome sequence of Caulobacter sp. S6.</title>
        <authorList>
            <person name="Tang Y."/>
            <person name="Ouyang W."/>
            <person name="Liu Q."/>
            <person name="Huang B."/>
            <person name="Guo Z."/>
            <person name="Lei P."/>
        </authorList>
    </citation>
    <scope>NUCLEOTIDE SEQUENCE</scope>
    <source>
        <strain evidence="5">S6</strain>
    </source>
</reference>
<proteinExistence type="inferred from homology"/>
<dbReference type="PANTHER" id="PTHR22946">
    <property type="entry name" value="DIENELACTONE HYDROLASE DOMAIN-CONTAINING PROTEIN-RELATED"/>
    <property type="match status" value="1"/>
</dbReference>
<gene>
    <name evidence="5" type="ORF">KCG34_20375</name>
</gene>
<keyword evidence="3" id="KW-0732">Signal</keyword>
<dbReference type="Pfam" id="PF12697">
    <property type="entry name" value="Abhydrolase_6"/>
    <property type="match status" value="1"/>
</dbReference>
<sequence>MKPVLALAALALLGGAPPALAQTVPAAVISDPAPQTPPPRSSEVLIPSDGQGMNALIYLAGGPGPHPTLVLLHGIPGNEQNLDLAQAVRRAGWNVLTLHYRGAWGSPGVFSITHVQEDADAALAFVRQPDIAAKFDIDTKRIVLGGHSMGGFATASHARHDPDLLGVILIDAWNAGATGEQFSHLTPDQRAAAAPQRFNDFGNSLAGATPASIVEEVTAHRAEWNYQAWAGQLTKRPLLVIGAAQALGPENHKLAQAVTAAGGQVTDITFPSDHSFQDHRIALEAAVVTWLQGLK</sequence>
<dbReference type="InterPro" id="IPR050261">
    <property type="entry name" value="FrsA_esterase"/>
</dbReference>
<dbReference type="AlphaFoldDB" id="A0A975FYQ6"/>
<feature type="chain" id="PRO_5037837214" evidence="3">
    <location>
        <begin position="22"/>
        <end position="295"/>
    </location>
</feature>
<dbReference type="Gene3D" id="3.40.50.1820">
    <property type="entry name" value="alpha/beta hydrolase"/>
    <property type="match status" value="1"/>
</dbReference>
<dbReference type="GO" id="GO:0052689">
    <property type="term" value="F:carboxylic ester hydrolase activity"/>
    <property type="evidence" value="ECO:0007669"/>
    <property type="project" value="UniProtKB-ARBA"/>
</dbReference>
<dbReference type="EMBL" id="CP073078">
    <property type="protein sequence ID" value="QUD87382.1"/>
    <property type="molecule type" value="Genomic_DNA"/>
</dbReference>